<keyword evidence="1" id="KW-0677">Repeat</keyword>
<evidence type="ECO:0000256" key="3">
    <source>
        <dbReference type="PROSITE-ProRule" id="PRU00176"/>
    </source>
</evidence>
<dbReference type="PANTHER" id="PTHR23236:SF119">
    <property type="entry name" value="NUCLEAR RNA-BINDING PROTEIN SART-3"/>
    <property type="match status" value="1"/>
</dbReference>
<dbReference type="InterPro" id="IPR000504">
    <property type="entry name" value="RRM_dom"/>
</dbReference>
<dbReference type="InterPro" id="IPR035979">
    <property type="entry name" value="RBD_domain_sf"/>
</dbReference>
<reference evidence="6" key="1">
    <citation type="submission" date="2012-07" db="EMBL/GenBank/DDBJ databases">
        <title>Genome of the Chinese tree shrew, a rising model animal genetically related to primates.</title>
        <authorList>
            <person name="Zhang G."/>
            <person name="Fan Y."/>
            <person name="Yao Y."/>
            <person name="Huang Z."/>
        </authorList>
    </citation>
    <scope>NUCLEOTIDE SEQUENCE [LARGE SCALE GENOMIC DNA]</scope>
</reference>
<dbReference type="Proteomes" id="UP000011518">
    <property type="component" value="Unassembled WGS sequence"/>
</dbReference>
<evidence type="ECO:0000256" key="2">
    <source>
        <dbReference type="ARBA" id="ARBA00022884"/>
    </source>
</evidence>
<accession>L9L5A5</accession>
<dbReference type="AlphaFoldDB" id="L9L5A5"/>
<dbReference type="GO" id="GO:0003723">
    <property type="term" value="F:RNA binding"/>
    <property type="evidence" value="ECO:0007669"/>
    <property type="project" value="UniProtKB-UniRule"/>
</dbReference>
<proteinExistence type="predicted"/>
<keyword evidence="6" id="KW-1185">Reference proteome</keyword>
<dbReference type="STRING" id="246437.L9L5A5"/>
<reference evidence="6" key="2">
    <citation type="journal article" date="2013" name="Nat. Commun.">
        <title>Genome of the Chinese tree shrew.</title>
        <authorList>
            <person name="Fan Y."/>
            <person name="Huang Z.Y."/>
            <person name="Cao C.C."/>
            <person name="Chen C.S."/>
            <person name="Chen Y.X."/>
            <person name="Fan D.D."/>
            <person name="He J."/>
            <person name="Hou H.L."/>
            <person name="Hu L."/>
            <person name="Hu X.T."/>
            <person name="Jiang X.T."/>
            <person name="Lai R."/>
            <person name="Lang Y.S."/>
            <person name="Liang B."/>
            <person name="Liao S.G."/>
            <person name="Mu D."/>
            <person name="Ma Y.Y."/>
            <person name="Niu Y.Y."/>
            <person name="Sun X.Q."/>
            <person name="Xia J.Q."/>
            <person name="Xiao J."/>
            <person name="Xiong Z.Q."/>
            <person name="Xu L."/>
            <person name="Yang L."/>
            <person name="Zhang Y."/>
            <person name="Zhao W."/>
            <person name="Zhao X.D."/>
            <person name="Zheng Y.T."/>
            <person name="Zhou J.M."/>
            <person name="Zhu Y.B."/>
            <person name="Zhang G.J."/>
            <person name="Wang J."/>
            <person name="Yao Y.G."/>
        </authorList>
    </citation>
    <scope>NUCLEOTIDE SEQUENCE [LARGE SCALE GENOMIC DNA]</scope>
</reference>
<dbReference type="InterPro" id="IPR012677">
    <property type="entry name" value="Nucleotide-bd_a/b_plait_sf"/>
</dbReference>
<evidence type="ECO:0000256" key="1">
    <source>
        <dbReference type="ARBA" id="ARBA00022737"/>
    </source>
</evidence>
<sequence>MNYFLSSVYARIGTPRKSGYVDFESADLEKTLELTGLKVIGNELKLEKPKGKDNKKDGDARTLLAKNLPYKVTQDELEEVLEDAVEIRIISKDGKSKGIAYIEFKTEADAEKTVEEKEGTEINGGPFLYTTLERKVKIKTIEVERIALGIVN</sequence>
<feature type="domain" description="RRM" evidence="4">
    <location>
        <begin position="61"/>
        <end position="143"/>
    </location>
</feature>
<protein>
    <submittedName>
        <fullName evidence="5">Nucleolin</fullName>
    </submittedName>
</protein>
<dbReference type="PANTHER" id="PTHR23236">
    <property type="entry name" value="EUKARYOTIC TRANSLATION INITIATION FACTOR 4B/4H"/>
    <property type="match status" value="1"/>
</dbReference>
<dbReference type="SUPFAM" id="SSF54928">
    <property type="entry name" value="RNA-binding domain, RBD"/>
    <property type="match status" value="1"/>
</dbReference>
<evidence type="ECO:0000313" key="6">
    <source>
        <dbReference type="Proteomes" id="UP000011518"/>
    </source>
</evidence>
<dbReference type="PROSITE" id="PS50102">
    <property type="entry name" value="RRM"/>
    <property type="match status" value="1"/>
</dbReference>
<dbReference type="InParanoid" id="L9L5A5"/>
<keyword evidence="2 3" id="KW-0694">RNA-binding</keyword>
<name>L9L5A5_TUPCH</name>
<dbReference type="Gene3D" id="3.30.70.330">
    <property type="match status" value="1"/>
</dbReference>
<dbReference type="Pfam" id="PF00076">
    <property type="entry name" value="RRM_1"/>
    <property type="match status" value="1"/>
</dbReference>
<dbReference type="SMART" id="SM00360">
    <property type="entry name" value="RRM"/>
    <property type="match status" value="1"/>
</dbReference>
<evidence type="ECO:0000259" key="4">
    <source>
        <dbReference type="PROSITE" id="PS50102"/>
    </source>
</evidence>
<evidence type="ECO:0000313" key="5">
    <source>
        <dbReference type="EMBL" id="ELW70246.1"/>
    </source>
</evidence>
<gene>
    <name evidence="5" type="ORF">TREES_T100010590</name>
</gene>
<dbReference type="EMBL" id="KB320502">
    <property type="protein sequence ID" value="ELW70246.1"/>
    <property type="molecule type" value="Genomic_DNA"/>
</dbReference>
<organism evidence="5 6">
    <name type="scientific">Tupaia chinensis</name>
    <name type="common">Chinese tree shrew</name>
    <name type="synonym">Tupaia belangeri chinensis</name>
    <dbReference type="NCBI Taxonomy" id="246437"/>
    <lineage>
        <taxon>Eukaryota</taxon>
        <taxon>Metazoa</taxon>
        <taxon>Chordata</taxon>
        <taxon>Craniata</taxon>
        <taxon>Vertebrata</taxon>
        <taxon>Euteleostomi</taxon>
        <taxon>Mammalia</taxon>
        <taxon>Eutheria</taxon>
        <taxon>Euarchontoglires</taxon>
        <taxon>Scandentia</taxon>
        <taxon>Tupaiidae</taxon>
        <taxon>Tupaia</taxon>
    </lineage>
</organism>